<dbReference type="EMBL" id="JPGN01000053">
    <property type="protein sequence ID" value="KFI19475.1"/>
    <property type="molecule type" value="Genomic_DNA"/>
</dbReference>
<feature type="transmembrane region" description="Helical" evidence="5">
    <location>
        <begin position="31"/>
        <end position="52"/>
    </location>
</feature>
<reference evidence="6 7" key="1">
    <citation type="submission" date="2014-07" db="EMBL/GenBank/DDBJ databases">
        <title>Comparative analysis of Nitrosococcus oceani genome inventories of strains from Pacific and Atlantic gyres.</title>
        <authorList>
            <person name="Lim C.K."/>
            <person name="Wang L."/>
            <person name="Sayavedra-Soto L.A."/>
            <person name="Klotz M.G."/>
        </authorList>
    </citation>
    <scope>NUCLEOTIDE SEQUENCE [LARGE SCALE GENOMIC DNA]</scope>
    <source>
        <strain evidence="6 7">C-27</strain>
    </source>
</reference>
<protein>
    <submittedName>
        <fullName evidence="6">Colicin V production CvpA</fullName>
    </submittedName>
</protein>
<name>A0A0E2Z7E9_9GAMM</name>
<feature type="transmembrane region" description="Helical" evidence="5">
    <location>
        <begin position="101"/>
        <end position="124"/>
    </location>
</feature>
<dbReference type="HOGENOM" id="CLU_092720_2_3_6"/>
<evidence type="ECO:0000256" key="3">
    <source>
        <dbReference type="ARBA" id="ARBA00022989"/>
    </source>
</evidence>
<accession>A0A0E2Z7E9</accession>
<sequence length="163" mass="18219">MIWVDYIIIGIIFLSGLFSLARGFFKETLSLIAWVMAFWIGLNFSPQTAEWLADLIMVPPSLRLAIAFLLLLLATLLLAAIVNYLIVKLVHTTGLTGTDRIFGLAFGIVRGVAIITVLVILAGMTPMPQDPWWRNSQLLNYFQGLALWVRSFMPPDIAGHIQF</sequence>
<evidence type="ECO:0000256" key="2">
    <source>
        <dbReference type="ARBA" id="ARBA00022692"/>
    </source>
</evidence>
<feature type="transmembrane region" description="Helical" evidence="5">
    <location>
        <begin position="64"/>
        <end position="86"/>
    </location>
</feature>
<dbReference type="AlphaFoldDB" id="A0A0E2Z7E9"/>
<evidence type="ECO:0000256" key="5">
    <source>
        <dbReference type="SAM" id="Phobius"/>
    </source>
</evidence>
<dbReference type="OrthoDB" id="9810601at2"/>
<dbReference type="Proteomes" id="UP000028839">
    <property type="component" value="Unassembled WGS sequence"/>
</dbReference>
<comment type="subcellular location">
    <subcellularLocation>
        <location evidence="1">Membrane</location>
        <topology evidence="1">Multi-pass membrane protein</topology>
    </subcellularLocation>
</comment>
<organism evidence="6 7">
    <name type="scientific">Nitrosococcus oceani C-27</name>
    <dbReference type="NCBI Taxonomy" id="314279"/>
    <lineage>
        <taxon>Bacteria</taxon>
        <taxon>Pseudomonadati</taxon>
        <taxon>Pseudomonadota</taxon>
        <taxon>Gammaproteobacteria</taxon>
        <taxon>Chromatiales</taxon>
        <taxon>Chromatiaceae</taxon>
        <taxon>Nitrosococcus</taxon>
    </lineage>
</organism>
<evidence type="ECO:0000313" key="6">
    <source>
        <dbReference type="EMBL" id="KFI19475.1"/>
    </source>
</evidence>
<dbReference type="InterPro" id="IPR003825">
    <property type="entry name" value="Colicin-V_CvpA"/>
</dbReference>
<dbReference type="InterPro" id="IPR052719">
    <property type="entry name" value="CvpA-like"/>
</dbReference>
<dbReference type="PANTHER" id="PTHR36926:SF1">
    <property type="entry name" value="COLICIN V PRODUCTION PROTEIN"/>
    <property type="match status" value="1"/>
</dbReference>
<evidence type="ECO:0000256" key="4">
    <source>
        <dbReference type="ARBA" id="ARBA00023136"/>
    </source>
</evidence>
<keyword evidence="3 5" id="KW-1133">Transmembrane helix</keyword>
<comment type="caution">
    <text evidence="6">The sequence shown here is derived from an EMBL/GenBank/DDBJ whole genome shotgun (WGS) entry which is preliminary data.</text>
</comment>
<evidence type="ECO:0000313" key="7">
    <source>
        <dbReference type="Proteomes" id="UP000028839"/>
    </source>
</evidence>
<keyword evidence="4 5" id="KW-0472">Membrane</keyword>
<dbReference type="PANTHER" id="PTHR36926">
    <property type="entry name" value="COLICIN V PRODUCTION PROTEIN"/>
    <property type="match status" value="1"/>
</dbReference>
<gene>
    <name evidence="6" type="ORF">IB75_08875</name>
</gene>
<keyword evidence="2 5" id="KW-0812">Transmembrane</keyword>
<dbReference type="GO" id="GO:0016020">
    <property type="term" value="C:membrane"/>
    <property type="evidence" value="ECO:0007669"/>
    <property type="project" value="UniProtKB-SubCell"/>
</dbReference>
<evidence type="ECO:0000256" key="1">
    <source>
        <dbReference type="ARBA" id="ARBA00004141"/>
    </source>
</evidence>
<dbReference type="Pfam" id="PF02674">
    <property type="entry name" value="Colicin_V"/>
    <property type="match status" value="1"/>
</dbReference>
<dbReference type="GO" id="GO:0009403">
    <property type="term" value="P:toxin biosynthetic process"/>
    <property type="evidence" value="ECO:0007669"/>
    <property type="project" value="InterPro"/>
</dbReference>
<feature type="transmembrane region" description="Helical" evidence="5">
    <location>
        <begin position="7"/>
        <end position="25"/>
    </location>
</feature>
<proteinExistence type="predicted"/>